<dbReference type="Gene3D" id="3.40.50.2000">
    <property type="entry name" value="Glycogen Phosphorylase B"/>
    <property type="match status" value="2"/>
</dbReference>
<feature type="domain" description="Glycosyl transferase family 1" evidence="1">
    <location>
        <begin position="541"/>
        <end position="712"/>
    </location>
</feature>
<dbReference type="PANTHER" id="PTHR45947">
    <property type="entry name" value="SULFOQUINOVOSYL TRANSFERASE SQD2"/>
    <property type="match status" value="1"/>
</dbReference>
<organism evidence="3 4">
    <name type="scientific">Desulfomicrobium apsheronum</name>
    <dbReference type="NCBI Taxonomy" id="52560"/>
    <lineage>
        <taxon>Bacteria</taxon>
        <taxon>Pseudomonadati</taxon>
        <taxon>Thermodesulfobacteriota</taxon>
        <taxon>Desulfovibrionia</taxon>
        <taxon>Desulfovibrionales</taxon>
        <taxon>Desulfomicrobiaceae</taxon>
        <taxon>Desulfomicrobium</taxon>
    </lineage>
</organism>
<name>A0A1I3VR26_9BACT</name>
<dbReference type="Proteomes" id="UP000198635">
    <property type="component" value="Unassembled WGS sequence"/>
</dbReference>
<dbReference type="EMBL" id="FORX01000011">
    <property type="protein sequence ID" value="SFJ97695.1"/>
    <property type="molecule type" value="Genomic_DNA"/>
</dbReference>
<dbReference type="CDD" id="cd03794">
    <property type="entry name" value="GT4_WbuB-like"/>
    <property type="match status" value="1"/>
</dbReference>
<dbReference type="RefSeq" id="WP_092375444.1">
    <property type="nucleotide sequence ID" value="NZ_FORX01000011.1"/>
</dbReference>
<dbReference type="PANTHER" id="PTHR45947:SF3">
    <property type="entry name" value="SULFOQUINOVOSYL TRANSFERASE SQD2"/>
    <property type="match status" value="1"/>
</dbReference>
<dbReference type="Pfam" id="PF00534">
    <property type="entry name" value="Glycos_transf_1"/>
    <property type="match status" value="1"/>
</dbReference>
<keyword evidence="4" id="KW-1185">Reference proteome</keyword>
<dbReference type="OrthoDB" id="5490313at2"/>
<evidence type="ECO:0000259" key="2">
    <source>
        <dbReference type="Pfam" id="PF13579"/>
    </source>
</evidence>
<dbReference type="AlphaFoldDB" id="A0A1I3VR26"/>
<reference evidence="4" key="1">
    <citation type="submission" date="2016-10" db="EMBL/GenBank/DDBJ databases">
        <authorList>
            <person name="Varghese N."/>
            <person name="Submissions S."/>
        </authorList>
    </citation>
    <scope>NUCLEOTIDE SEQUENCE [LARGE SCALE GENOMIC DNA]</scope>
    <source>
        <strain evidence="4">DSM 5918</strain>
    </source>
</reference>
<evidence type="ECO:0000259" key="1">
    <source>
        <dbReference type="Pfam" id="PF00534"/>
    </source>
</evidence>
<feature type="domain" description="Glycosyltransferase subfamily 4-like N-terminal" evidence="2">
    <location>
        <begin position="340"/>
        <end position="525"/>
    </location>
</feature>
<accession>A0A1I3VR26</accession>
<dbReference type="SUPFAM" id="SSF53756">
    <property type="entry name" value="UDP-Glycosyltransferase/glycogen phosphorylase"/>
    <property type="match status" value="1"/>
</dbReference>
<dbReference type="InterPro" id="IPR028098">
    <property type="entry name" value="Glyco_trans_4-like_N"/>
</dbReference>
<evidence type="ECO:0000313" key="4">
    <source>
        <dbReference type="Proteomes" id="UP000198635"/>
    </source>
</evidence>
<proteinExistence type="predicted"/>
<dbReference type="STRING" id="52560.SAMN04488082_1113"/>
<dbReference type="Pfam" id="PF13579">
    <property type="entry name" value="Glyco_trans_4_4"/>
    <property type="match status" value="1"/>
</dbReference>
<gene>
    <name evidence="3" type="ORF">SAMN04488082_1113</name>
</gene>
<dbReference type="GO" id="GO:0016758">
    <property type="term" value="F:hexosyltransferase activity"/>
    <property type="evidence" value="ECO:0007669"/>
    <property type="project" value="TreeGrafter"/>
</dbReference>
<evidence type="ECO:0000313" key="3">
    <source>
        <dbReference type="EMBL" id="SFJ97695.1"/>
    </source>
</evidence>
<dbReference type="InterPro" id="IPR050194">
    <property type="entry name" value="Glycosyltransferase_grp1"/>
</dbReference>
<protein>
    <submittedName>
        <fullName evidence="3">Glycosyltransferase involved in cell wall bisynthesis</fullName>
    </submittedName>
</protein>
<sequence length="734" mass="82963">MKISQVQLAFSAYSTGNYAEALRIYSLLAQKLGLHLFKANIELCNRRMGKKSDILQNGIDVCYTVEIQDAIISEHEDFTSFEFFVLGERLVCEFNVLSENPYAHNQMIFGIDFLDAQRRSLESESYELLNYSESKTYGRYRYLSATCDGLKYLFSLLIPVCAVRCVVKIGNRKFAKTKLVGNPSFNFYNGKSGCDIVNVLTSDLCGGCIEDVHQVLDSVGFNVSYVSDVVRAIISLPATEVFSATVFWYLWRLSNDNYLFELARQRLVFNGRMYETRQLLNEWDASVRYRNSKYSSRRVDDEIRLLENGISLPQRVKKQAYEPSKNVLYLLHNRLPYNSGGYATRTHGLLTGIEKNSHYKMQGVSRPGYPTDHAKYISKLLPSPIPSVDVVDGIEYFALNQNVRRSSMTITEYVEKYAQEVEALARRKKTGIIHAAANFPNGLAASLAARRLGIKSVYEVRGLWEITRLSRQEGWNETDQFRFMARMEAEACKAADEVITITEALKDMMVARGVDSSKITVVPNCVHTNIFSPLEKDQSLAKELGLADEDVVIGYIGSMVNYEGLDDLLDTLKLLLLDGIQNFKVLLVGDGCVLNDLQHQVVNLCLEKHVIITGRVPHDDVQRYYSLVDITPFPRKPYLVCEAVSPLKPFEAMASQKAVIVSSCAALTEIIKDGYNGLVFEKGSVASFKDTLKKLIVDNNLRKQLAINGREWVVQKRDWSTSSKKLITVYDSLV</sequence>
<dbReference type="InterPro" id="IPR001296">
    <property type="entry name" value="Glyco_trans_1"/>
</dbReference>
<keyword evidence="3" id="KW-0808">Transferase</keyword>